<dbReference type="Gene3D" id="1.20.1250.20">
    <property type="entry name" value="MFS general substrate transporter like domains"/>
    <property type="match status" value="2"/>
</dbReference>
<evidence type="ECO:0000256" key="1">
    <source>
        <dbReference type="SAM" id="Phobius"/>
    </source>
</evidence>
<feature type="transmembrane region" description="Helical" evidence="1">
    <location>
        <begin position="181"/>
        <end position="199"/>
    </location>
</feature>
<keyword evidence="1" id="KW-0472">Membrane</keyword>
<proteinExistence type="predicted"/>
<reference evidence="2" key="1">
    <citation type="journal article" date="2023" name="Insect Mol. Biol.">
        <title>Genome sequencing provides insights into the evolution of gene families encoding plant cell wall-degrading enzymes in longhorned beetles.</title>
        <authorList>
            <person name="Shin N.R."/>
            <person name="Okamura Y."/>
            <person name="Kirsch R."/>
            <person name="Pauchet Y."/>
        </authorList>
    </citation>
    <scope>NUCLEOTIDE SEQUENCE</scope>
    <source>
        <strain evidence="2">MMC_N1</strain>
    </source>
</reference>
<gene>
    <name evidence="2" type="ORF">NQ317_018458</name>
</gene>
<feature type="transmembrane region" description="Helical" evidence="1">
    <location>
        <begin position="489"/>
        <end position="514"/>
    </location>
</feature>
<feature type="transmembrane region" description="Helical" evidence="1">
    <location>
        <begin position="526"/>
        <end position="548"/>
    </location>
</feature>
<dbReference type="InterPro" id="IPR036259">
    <property type="entry name" value="MFS_trans_sf"/>
</dbReference>
<dbReference type="Proteomes" id="UP001162164">
    <property type="component" value="Unassembled WGS sequence"/>
</dbReference>
<dbReference type="Pfam" id="PF07690">
    <property type="entry name" value="MFS_1"/>
    <property type="match status" value="2"/>
</dbReference>
<accession>A0ABQ9J7G1</accession>
<dbReference type="SUPFAM" id="SSF103473">
    <property type="entry name" value="MFS general substrate transporter"/>
    <property type="match status" value="1"/>
</dbReference>
<dbReference type="InterPro" id="IPR011701">
    <property type="entry name" value="MFS"/>
</dbReference>
<keyword evidence="1" id="KW-1133">Transmembrane helix</keyword>
<dbReference type="PANTHER" id="PTHR11360:SF163">
    <property type="entry name" value="MONOCARBOXYLATE TRANSPORTER 9-LIKE PROTEIN"/>
    <property type="match status" value="1"/>
</dbReference>
<feature type="transmembrane region" description="Helical" evidence="1">
    <location>
        <begin position="554"/>
        <end position="575"/>
    </location>
</feature>
<dbReference type="EMBL" id="JAPWTJ010001149">
    <property type="protein sequence ID" value="KAJ8973569.1"/>
    <property type="molecule type" value="Genomic_DNA"/>
</dbReference>
<name>A0ABQ9J7G1_9CUCU</name>
<dbReference type="InterPro" id="IPR050327">
    <property type="entry name" value="Proton-linked_MCT"/>
</dbReference>
<protein>
    <submittedName>
        <fullName evidence="2">Uncharacterized protein</fullName>
    </submittedName>
</protein>
<dbReference type="PANTHER" id="PTHR11360">
    <property type="entry name" value="MONOCARBOXYLATE TRANSPORTER"/>
    <property type="match status" value="1"/>
</dbReference>
<feature type="transmembrane region" description="Helical" evidence="1">
    <location>
        <begin position="466"/>
        <end position="483"/>
    </location>
</feature>
<organism evidence="2 3">
    <name type="scientific">Molorchus minor</name>
    <dbReference type="NCBI Taxonomy" id="1323400"/>
    <lineage>
        <taxon>Eukaryota</taxon>
        <taxon>Metazoa</taxon>
        <taxon>Ecdysozoa</taxon>
        <taxon>Arthropoda</taxon>
        <taxon>Hexapoda</taxon>
        <taxon>Insecta</taxon>
        <taxon>Pterygota</taxon>
        <taxon>Neoptera</taxon>
        <taxon>Endopterygota</taxon>
        <taxon>Coleoptera</taxon>
        <taxon>Polyphaga</taxon>
        <taxon>Cucujiformia</taxon>
        <taxon>Chrysomeloidea</taxon>
        <taxon>Cerambycidae</taxon>
        <taxon>Lamiinae</taxon>
        <taxon>Monochamini</taxon>
        <taxon>Molorchus</taxon>
    </lineage>
</organism>
<keyword evidence="1" id="KW-0812">Transmembrane</keyword>
<feature type="transmembrane region" description="Helical" evidence="1">
    <location>
        <begin position="146"/>
        <end position="169"/>
    </location>
</feature>
<feature type="transmembrane region" description="Helical" evidence="1">
    <location>
        <begin position="122"/>
        <end position="140"/>
    </location>
</feature>
<evidence type="ECO:0000313" key="2">
    <source>
        <dbReference type="EMBL" id="KAJ8973569.1"/>
    </source>
</evidence>
<sequence length="596" mass="66141">MAYVVFVKTWSMITTHVPSKPIPRGKLTQCTEYRTGNMFTEQTKLVPPDGGWGWIVVLGVSLVNLCTRSIEPSFGLLFGDLLKKLGTETTGAAVIMSTLDALINFSGLFVGPIIRAFSYRKVSLLGSALCGLGLILTYPAKSMTHLLITYSVINGLGVGLTASSTFVALNNYFVRRRGQAVGLSLAGTAFGMMLMPQAVKLLLDVYNFRGTVLILGAFALNGIVGSCVLQPAQWHFIPDVKDEEDGGYHQEMETIRETEDEDIDHNDHAEGDTLIANKTITSDLAIKTLEELAKPGVLTRKSTFPRNLSTMSFMGSTKKTVSRLDFTGSSIHLQFDNAERDGPIYGSARQLRRNMSYPGVQMSPQRKVVEMQPVSPKKKPKSACQKVVEFMDFDLLKDPIYLNLVFGLSIFYVAEQNFKLVTPFFFRDIGYENSDVALFLSVQALTDILARLILPPICDRLTISKRTLFMIGIFLLGICRSVLAEQREWTNIMIWLFICGFVRGAALINFTITISEYSSLEKLPAAFGLHMVGKGLFVVVFGPILGQIRDVTKSFPICLHSQTFLIMLCCLAWSIEYLVRYLRTRSAESDTDTTTT</sequence>
<comment type="caution">
    <text evidence="2">The sequence shown here is derived from an EMBL/GenBank/DDBJ whole genome shotgun (WGS) entry which is preliminary data.</text>
</comment>
<dbReference type="CDD" id="cd17352">
    <property type="entry name" value="MFS_MCT_SLC16"/>
    <property type="match status" value="1"/>
</dbReference>
<feature type="transmembrane region" description="Helical" evidence="1">
    <location>
        <begin position="51"/>
        <end position="70"/>
    </location>
</feature>
<feature type="transmembrane region" description="Helical" evidence="1">
    <location>
        <begin position="90"/>
        <end position="110"/>
    </location>
</feature>
<keyword evidence="3" id="KW-1185">Reference proteome</keyword>
<evidence type="ECO:0000313" key="3">
    <source>
        <dbReference type="Proteomes" id="UP001162164"/>
    </source>
</evidence>